<dbReference type="Pfam" id="PF18348">
    <property type="entry name" value="SH3_16"/>
    <property type="match status" value="1"/>
</dbReference>
<organism evidence="6">
    <name type="scientific">Deinococcus sp. VB142</name>
    <dbReference type="NCBI Taxonomy" id="3112952"/>
    <lineage>
        <taxon>Bacteria</taxon>
        <taxon>Thermotogati</taxon>
        <taxon>Deinococcota</taxon>
        <taxon>Deinococci</taxon>
        <taxon>Deinococcales</taxon>
        <taxon>Deinococcaceae</taxon>
        <taxon>Deinococcus</taxon>
    </lineage>
</organism>
<protein>
    <submittedName>
        <fullName evidence="6">C40 family peptidase</fullName>
    </submittedName>
</protein>
<dbReference type="RefSeq" id="WP_339095940.1">
    <property type="nucleotide sequence ID" value="NZ_CP149782.1"/>
</dbReference>
<gene>
    <name evidence="6" type="ORF">WDJ50_01190</name>
</gene>
<dbReference type="SUPFAM" id="SSF54001">
    <property type="entry name" value="Cysteine proteinases"/>
    <property type="match status" value="1"/>
</dbReference>
<dbReference type="InterPro" id="IPR041382">
    <property type="entry name" value="SH3_16"/>
</dbReference>
<keyword evidence="2" id="KW-0645">Protease</keyword>
<dbReference type="InterPro" id="IPR038765">
    <property type="entry name" value="Papain-like_cys_pep_sf"/>
</dbReference>
<comment type="similarity">
    <text evidence="1">Belongs to the peptidase C40 family.</text>
</comment>
<dbReference type="PANTHER" id="PTHR47359">
    <property type="entry name" value="PEPTIDOGLYCAN DL-ENDOPEPTIDASE CWLO"/>
    <property type="match status" value="1"/>
</dbReference>
<dbReference type="PROSITE" id="PS51935">
    <property type="entry name" value="NLPC_P60"/>
    <property type="match status" value="1"/>
</dbReference>
<dbReference type="GO" id="GO:0006508">
    <property type="term" value="P:proteolysis"/>
    <property type="evidence" value="ECO:0007669"/>
    <property type="project" value="UniProtKB-KW"/>
</dbReference>
<dbReference type="EMBL" id="CP149782">
    <property type="protein sequence ID" value="WYF44759.1"/>
    <property type="molecule type" value="Genomic_DNA"/>
</dbReference>
<evidence type="ECO:0000256" key="2">
    <source>
        <dbReference type="ARBA" id="ARBA00022670"/>
    </source>
</evidence>
<evidence type="ECO:0000259" key="5">
    <source>
        <dbReference type="PROSITE" id="PS51935"/>
    </source>
</evidence>
<dbReference type="PANTHER" id="PTHR47359:SF3">
    <property type="entry name" value="NLP_P60 DOMAIN-CONTAINING PROTEIN-RELATED"/>
    <property type="match status" value="1"/>
</dbReference>
<proteinExistence type="inferred from homology"/>
<keyword evidence="4" id="KW-0788">Thiol protease</keyword>
<name>A0AAU6Q2A6_9DEIO</name>
<evidence type="ECO:0000256" key="4">
    <source>
        <dbReference type="ARBA" id="ARBA00022807"/>
    </source>
</evidence>
<evidence type="ECO:0000313" key="6">
    <source>
        <dbReference type="EMBL" id="WYF44759.1"/>
    </source>
</evidence>
<dbReference type="Gene3D" id="2.30.30.40">
    <property type="entry name" value="SH3 Domains"/>
    <property type="match status" value="2"/>
</dbReference>
<feature type="domain" description="NlpC/P60" evidence="5">
    <location>
        <begin position="161"/>
        <end position="276"/>
    </location>
</feature>
<evidence type="ECO:0000256" key="3">
    <source>
        <dbReference type="ARBA" id="ARBA00022801"/>
    </source>
</evidence>
<dbReference type="InterPro" id="IPR051794">
    <property type="entry name" value="PG_Endopeptidase_C40"/>
</dbReference>
<accession>A0AAU6Q2A6</accession>
<dbReference type="InterPro" id="IPR000064">
    <property type="entry name" value="NLP_P60_dom"/>
</dbReference>
<evidence type="ECO:0000256" key="1">
    <source>
        <dbReference type="ARBA" id="ARBA00007074"/>
    </source>
</evidence>
<keyword evidence="3" id="KW-0378">Hydrolase</keyword>
<dbReference type="Gene3D" id="3.90.1720.10">
    <property type="entry name" value="endopeptidase domain like (from Nostoc punctiforme)"/>
    <property type="match status" value="1"/>
</dbReference>
<dbReference type="AlphaFoldDB" id="A0AAU6Q2A6"/>
<sequence>MPDARLFAQDPVRRWSEAPAPAGWRELRPEAARSRTRLSLRAAPDTLAAQVTEALPGEDMEILAAEGEWLWGRTVHDGYLGWLRREGVVDGTWSPDLWVTARRAHAYAGPRVSAPVVAELCWGSGLRRAAGEVVTEQHRVWWPVELPGGEAAWVQSVVCRPEQVTDAADFALDFVGTPYVWGGRSAWGLDCSGLTQLAYAACGRALPRDADQQQAALQRVEQPQRGDLAFFPGHVGLMLDERRMVHANATAMAVTVDVLGEGEYPARLLASLQGYGRWPT</sequence>
<reference evidence="6" key="1">
    <citation type="submission" date="2024-03" db="EMBL/GenBank/DDBJ databases">
        <title>Deinococcus weizhi sp. nov., isolated from human skin.</title>
        <authorList>
            <person name="Wei Z."/>
            <person name="Tian F."/>
            <person name="Yang C."/>
            <person name="Xin L.T."/>
            <person name="Wen Z.J."/>
            <person name="Lan K.C."/>
            <person name="Yu L."/>
            <person name="Zhe W."/>
            <person name="Dan F.D."/>
            <person name="Jun W."/>
            <person name="Rui Z."/>
            <person name="Yong X.J."/>
            <person name="Ting Y."/>
            <person name="Wei X."/>
            <person name="Xu Z.G."/>
            <person name="Xin Z."/>
            <person name="Dong F.G."/>
            <person name="Ni X.M."/>
            <person name="Zheng M.G."/>
            <person name="Chun Y."/>
            <person name="Qian W.X."/>
        </authorList>
    </citation>
    <scope>NUCLEOTIDE SEQUENCE</scope>
    <source>
        <strain evidence="6">VB142</strain>
    </source>
</reference>
<dbReference type="GO" id="GO:0008234">
    <property type="term" value="F:cysteine-type peptidase activity"/>
    <property type="evidence" value="ECO:0007669"/>
    <property type="project" value="UniProtKB-KW"/>
</dbReference>
<dbReference type="Pfam" id="PF00877">
    <property type="entry name" value="NLPC_P60"/>
    <property type="match status" value="1"/>
</dbReference>